<feature type="compositionally biased region" description="Basic and acidic residues" evidence="1">
    <location>
        <begin position="286"/>
        <end position="315"/>
    </location>
</feature>
<gene>
    <name evidence="2" type="ORF">IEO21_05310</name>
</gene>
<organism evidence="2 3">
    <name type="scientific">Rhodonia placenta</name>
    <dbReference type="NCBI Taxonomy" id="104341"/>
    <lineage>
        <taxon>Eukaryota</taxon>
        <taxon>Fungi</taxon>
        <taxon>Dikarya</taxon>
        <taxon>Basidiomycota</taxon>
        <taxon>Agaricomycotina</taxon>
        <taxon>Agaricomycetes</taxon>
        <taxon>Polyporales</taxon>
        <taxon>Adustoporiaceae</taxon>
        <taxon>Rhodonia</taxon>
    </lineage>
</organism>
<feature type="compositionally biased region" description="Polar residues" evidence="1">
    <location>
        <begin position="404"/>
        <end position="420"/>
    </location>
</feature>
<feature type="region of interest" description="Disordered" evidence="1">
    <location>
        <begin position="350"/>
        <end position="433"/>
    </location>
</feature>
<feature type="compositionally biased region" description="Acidic residues" evidence="1">
    <location>
        <begin position="459"/>
        <end position="469"/>
    </location>
</feature>
<reference evidence="2" key="2">
    <citation type="journal article" name="Front. Microbiol.">
        <title>Degradative Capacity of Two Strains of Rhodonia placenta: From Phenotype to Genotype.</title>
        <authorList>
            <person name="Kolle M."/>
            <person name="Horta M.A.C."/>
            <person name="Nowrousian M."/>
            <person name="Ohm R.A."/>
            <person name="Benz J.P."/>
            <person name="Pilgard A."/>
        </authorList>
    </citation>
    <scope>NUCLEOTIDE SEQUENCE</scope>
    <source>
        <strain evidence="2">FPRL280</strain>
    </source>
</reference>
<evidence type="ECO:0000256" key="1">
    <source>
        <dbReference type="SAM" id="MobiDB-lite"/>
    </source>
</evidence>
<feature type="region of interest" description="Disordered" evidence="1">
    <location>
        <begin position="1"/>
        <end position="68"/>
    </location>
</feature>
<evidence type="ECO:0000313" key="2">
    <source>
        <dbReference type="EMBL" id="KAF9814070.1"/>
    </source>
</evidence>
<feature type="compositionally biased region" description="Low complexity" evidence="1">
    <location>
        <begin position="13"/>
        <end position="30"/>
    </location>
</feature>
<evidence type="ECO:0000313" key="3">
    <source>
        <dbReference type="Proteomes" id="UP000639403"/>
    </source>
</evidence>
<feature type="region of interest" description="Disordered" evidence="1">
    <location>
        <begin position="158"/>
        <end position="334"/>
    </location>
</feature>
<proteinExistence type="predicted"/>
<dbReference type="EMBL" id="JADOXO010000094">
    <property type="protein sequence ID" value="KAF9814070.1"/>
    <property type="molecule type" value="Genomic_DNA"/>
</dbReference>
<protein>
    <submittedName>
        <fullName evidence="2">Uncharacterized protein</fullName>
    </submittedName>
</protein>
<dbReference type="Proteomes" id="UP000639403">
    <property type="component" value="Unassembled WGS sequence"/>
</dbReference>
<comment type="caution">
    <text evidence="2">The sequence shown here is derived from an EMBL/GenBank/DDBJ whole genome shotgun (WGS) entry which is preliminary data.</text>
</comment>
<feature type="region of interest" description="Disordered" evidence="1">
    <location>
        <begin position="120"/>
        <end position="141"/>
    </location>
</feature>
<name>A0A8H7P278_9APHY</name>
<feature type="compositionally biased region" description="Polar residues" evidence="1">
    <location>
        <begin position="370"/>
        <end position="382"/>
    </location>
</feature>
<sequence>MSMQIHAPSPVLSMRSRSPAPVPSSSARGRSQSRRRDSCERPSSPLSHHAQLPPLQRSPMTRPSSRSERLLRDTLRRAEEHDRMLNVHPLPSPKVIGASLPGSPFLSLTGVLTMPNNVVPANSHSSRRHSRRNTASSIATSASCDDCERLYEPPVAVDQDDEYEDVEERNGGQWRGQVGGAHPSSPSHHYQAMPMQPGLSRNRSLTSRSGDAKRTFSEANTKAQMAYGTPTSPTPVRTRSTTSASRRHSHSHAQSHSHSNSRTSFDGEHPVRSSHQSSTVVTPHDAVLRSRLEGVLRNAKEQERREKSSERRYKDAGSSNGSGSGSGNSMASSRNLSAEGDLFFGAGGESSVTSLSSVDVKPSATAVAPSRTSLSSTRSAPTGFSFPARSPPMSNMPLRPPGTPSRQRASPTSSHSSGVSLLTPPPSPPFNARTAAEQCKAMDGYVSFATIEGLGVPEGYEDDDNEDDDGNGRGRWWQWLTIASKSRDRSASIHSGISR</sequence>
<dbReference type="AlphaFoldDB" id="A0A8H7P278"/>
<accession>A0A8H7P278</accession>
<feature type="compositionally biased region" description="Basic residues" evidence="1">
    <location>
        <begin position="245"/>
        <end position="255"/>
    </location>
</feature>
<reference evidence="2" key="1">
    <citation type="submission" date="2020-11" db="EMBL/GenBank/DDBJ databases">
        <authorList>
            <person name="Koelle M."/>
            <person name="Horta M.A.C."/>
            <person name="Nowrousian M."/>
            <person name="Ohm R.A."/>
            <person name="Benz P."/>
            <person name="Pilgard A."/>
        </authorList>
    </citation>
    <scope>NUCLEOTIDE SEQUENCE</scope>
    <source>
        <strain evidence="2">FPRL280</strain>
    </source>
</reference>
<feature type="compositionally biased region" description="Acidic residues" evidence="1">
    <location>
        <begin position="158"/>
        <end position="167"/>
    </location>
</feature>
<feature type="compositionally biased region" description="Polar residues" evidence="1">
    <location>
        <begin position="199"/>
        <end position="209"/>
    </location>
</feature>
<feature type="region of interest" description="Disordered" evidence="1">
    <location>
        <begin position="455"/>
        <end position="474"/>
    </location>
</feature>
<feature type="compositionally biased region" description="Low complexity" evidence="1">
    <location>
        <begin position="229"/>
        <end position="244"/>
    </location>
</feature>